<feature type="region of interest" description="Disordered" evidence="1">
    <location>
        <begin position="1"/>
        <end position="20"/>
    </location>
</feature>
<reference evidence="3" key="1">
    <citation type="submission" date="2020-05" db="EMBL/GenBank/DDBJ databases">
        <title>Mycena genomes resolve the evolution of fungal bioluminescence.</title>
        <authorList>
            <person name="Tsai I.J."/>
        </authorList>
    </citation>
    <scope>NUCLEOTIDE SEQUENCE</scope>
    <source>
        <strain evidence="3">171206Taipei</strain>
    </source>
</reference>
<name>A0A8H6S265_9AGAR</name>
<keyword evidence="4" id="KW-1185">Reference proteome</keyword>
<evidence type="ECO:0000259" key="2">
    <source>
        <dbReference type="PROSITE" id="PS51192"/>
    </source>
</evidence>
<dbReference type="InterPro" id="IPR029058">
    <property type="entry name" value="AB_hydrolase_fold"/>
</dbReference>
<dbReference type="SUPFAM" id="SSF52540">
    <property type="entry name" value="P-loop containing nucleoside triphosphate hydrolases"/>
    <property type="match status" value="1"/>
</dbReference>
<dbReference type="OrthoDB" id="3162439at2759"/>
<protein>
    <recommendedName>
        <fullName evidence="2">Helicase ATP-binding domain-containing protein</fullName>
    </recommendedName>
</protein>
<organism evidence="3 4">
    <name type="scientific">Mycena indigotica</name>
    <dbReference type="NCBI Taxonomy" id="2126181"/>
    <lineage>
        <taxon>Eukaryota</taxon>
        <taxon>Fungi</taxon>
        <taxon>Dikarya</taxon>
        <taxon>Basidiomycota</taxon>
        <taxon>Agaricomycotina</taxon>
        <taxon>Agaricomycetes</taxon>
        <taxon>Agaricomycetidae</taxon>
        <taxon>Agaricales</taxon>
        <taxon>Marasmiineae</taxon>
        <taxon>Mycenaceae</taxon>
        <taxon>Mycena</taxon>
    </lineage>
</organism>
<dbReference type="PANTHER" id="PTHR33840:SF2">
    <property type="entry name" value="TLE1 PHOSPHOLIPASE DOMAIN-CONTAINING PROTEIN"/>
    <property type="match status" value="1"/>
</dbReference>
<comment type="caution">
    <text evidence="3">The sequence shown here is derived from an EMBL/GenBank/DDBJ whole genome shotgun (WGS) entry which is preliminary data.</text>
</comment>
<feature type="compositionally biased region" description="Polar residues" evidence="1">
    <location>
        <begin position="448"/>
        <end position="459"/>
    </location>
</feature>
<dbReference type="GO" id="GO:0005524">
    <property type="term" value="F:ATP binding"/>
    <property type="evidence" value="ECO:0007669"/>
    <property type="project" value="InterPro"/>
</dbReference>
<evidence type="ECO:0000313" key="4">
    <source>
        <dbReference type="Proteomes" id="UP000636479"/>
    </source>
</evidence>
<dbReference type="SUPFAM" id="SSF53474">
    <property type="entry name" value="alpha/beta-Hydrolases"/>
    <property type="match status" value="1"/>
</dbReference>
<gene>
    <name evidence="3" type="ORF">MIND_01369700</name>
</gene>
<feature type="compositionally biased region" description="Low complexity" evidence="1">
    <location>
        <begin position="1"/>
        <end position="17"/>
    </location>
</feature>
<dbReference type="InterPro" id="IPR011545">
    <property type="entry name" value="DEAD/DEAH_box_helicase_dom"/>
</dbReference>
<dbReference type="InterPro" id="IPR018712">
    <property type="entry name" value="Tle1-like_cat"/>
</dbReference>
<dbReference type="InterPro" id="IPR027417">
    <property type="entry name" value="P-loop_NTPase"/>
</dbReference>
<dbReference type="Pfam" id="PF00270">
    <property type="entry name" value="DEAD"/>
    <property type="match status" value="1"/>
</dbReference>
<dbReference type="PROSITE" id="PS51192">
    <property type="entry name" value="HELICASE_ATP_BIND_1"/>
    <property type="match status" value="1"/>
</dbReference>
<dbReference type="PANTHER" id="PTHR33840">
    <property type="match status" value="1"/>
</dbReference>
<dbReference type="EMBL" id="JACAZF010000016">
    <property type="protein sequence ID" value="KAF7289945.1"/>
    <property type="molecule type" value="Genomic_DNA"/>
</dbReference>
<dbReference type="RefSeq" id="XP_037213674.1">
    <property type="nucleotide sequence ID" value="XM_037370118.1"/>
</dbReference>
<feature type="domain" description="Helicase ATP-binding" evidence="2">
    <location>
        <begin position="752"/>
        <end position="825"/>
    </location>
</feature>
<dbReference type="InterPro" id="IPR014001">
    <property type="entry name" value="Helicase_ATP-bd"/>
</dbReference>
<proteinExistence type="predicted"/>
<dbReference type="Proteomes" id="UP000636479">
    <property type="component" value="Unassembled WGS sequence"/>
</dbReference>
<dbReference type="GeneID" id="59352634"/>
<dbReference type="Gene3D" id="3.40.50.300">
    <property type="entry name" value="P-loop containing nucleotide triphosphate hydrolases"/>
    <property type="match status" value="1"/>
</dbReference>
<dbReference type="Pfam" id="PF09994">
    <property type="entry name" value="T6SS_Tle1-like_cat"/>
    <property type="match status" value="1"/>
</dbReference>
<accession>A0A8H6S265</accession>
<dbReference type="GO" id="GO:0003676">
    <property type="term" value="F:nucleic acid binding"/>
    <property type="evidence" value="ECO:0007669"/>
    <property type="project" value="InterPro"/>
</dbReference>
<sequence length="888" mass="99960">MSDASSSPPASSVDHSPTLTLRTKEIVDSPPAASTVFPHRQETILVDQRDILPPPTSAYIPPSSDNQHRNLILCFDGTGDQFDADNSNIVQLMSVLQKNDKSKQLVYYQSGIGTYTSSTSPSPVMTKLSLMLDAAIAWNLDSHVMAGYEFLMQNHAANDRISIFGFSRGAYTARSLAGMIHKVGLLPADNHQQVPFAYKMYTRVDEIGWTQSNAFKKAFCNDVNIDFLGVWDTVDSVGLIPRRLPFTTSNVAVRTFRHAVSIDERRAKFKSNLWNWPSDTEKKLGTHNSPPQTPRLRMKDMQVRGYTLPVPSLRLRDSEKEFDEDVEQAKFESAFAKHHRKTKRTDVLEVWFAGCHCDIGGGSVPNNTRNSLARIPLRWMIRECFKAETGIIFNAERLVELGLDPTTLYPHVLDRPPAKEMHPDMRIARRAPRKLWFQRVFRPKASHSGGNEFTFSPNPENQPPTHVMPGMEEEEDLKDALSPIYDQLKLSPGWWILEVLPFSFRTQNLDDSWKTHFRSNFGRARKIPHQVISPSEQDAGEAQEKVNLKVHRTVKQRLQVKDHKGRYYVNRARFHVTPERRLFHSSSFIQRFGLEDRTTFVRDALPHGEVLSKRREIKLSSRRRSRVRSERTGKWAIDKTTAQTNVGRREHPQVVTFYDPPPELAHAGVPIIAKSDHTTATTTDSYSPAIGGKNHLPRKFTSPPLIPGFQRALVDLFGPEVVPTPIQALALKWVVDPWSPERAEQSTALTTTESSGAYKEILLAAETGSGKSIAYLLPMLQALKLSENTTTPHNTTKHAYSPRALVLTPTHELARQIASSAKMLLHAPDTKLRVLCVSRANTAARDSSLAGKTKQKTNASTMKATMLSFMEEGPGEFDVGDGREEPYR</sequence>
<feature type="region of interest" description="Disordered" evidence="1">
    <location>
        <begin position="447"/>
        <end position="469"/>
    </location>
</feature>
<evidence type="ECO:0000313" key="3">
    <source>
        <dbReference type="EMBL" id="KAF7289945.1"/>
    </source>
</evidence>
<dbReference type="AlphaFoldDB" id="A0A8H6S265"/>
<evidence type="ECO:0000256" key="1">
    <source>
        <dbReference type="SAM" id="MobiDB-lite"/>
    </source>
</evidence>